<keyword evidence="2" id="KW-1185">Reference proteome</keyword>
<dbReference type="Proteomes" id="UP000216752">
    <property type="component" value="Chromosome"/>
</dbReference>
<organism evidence="1 2">
    <name type="scientific">Sporomusa silvacetica DSM 10669</name>
    <dbReference type="NCBI Taxonomy" id="1123289"/>
    <lineage>
        <taxon>Bacteria</taxon>
        <taxon>Bacillati</taxon>
        <taxon>Bacillota</taxon>
        <taxon>Negativicutes</taxon>
        <taxon>Selenomonadales</taxon>
        <taxon>Sporomusaceae</taxon>
        <taxon>Sporomusa</taxon>
    </lineage>
</organism>
<name>A0ABZ3IME3_9FIRM</name>
<proteinExistence type="predicted"/>
<dbReference type="RefSeq" id="WP_094607107.1">
    <property type="nucleotide sequence ID" value="NZ_CP155573.1"/>
</dbReference>
<protein>
    <submittedName>
        <fullName evidence="1">Uncharacterized protein</fullName>
    </submittedName>
</protein>
<gene>
    <name evidence="1" type="ORF">SPSIL_030310</name>
</gene>
<accession>A0ABZ3IME3</accession>
<dbReference type="EMBL" id="CP155573">
    <property type="protein sequence ID" value="XFO66866.1"/>
    <property type="molecule type" value="Genomic_DNA"/>
</dbReference>
<reference evidence="1" key="1">
    <citation type="submission" date="2024-05" db="EMBL/GenBank/DDBJ databases">
        <title>Isolation and characterization of Sporomusa carbonis sp. nov., a carboxydotrophic hydrogenogen in the genus of Sporomusa isolated from a charcoal burning pile.</title>
        <authorList>
            <person name="Boeer T."/>
            <person name="Rosenbaum F."/>
            <person name="Eysell L."/>
            <person name="Mueller V."/>
            <person name="Daniel R."/>
            <person name="Poehlein A."/>
        </authorList>
    </citation>
    <scope>NUCLEOTIDE SEQUENCE [LARGE SCALE GENOMIC DNA]</scope>
    <source>
        <strain evidence="1">DSM 10669</strain>
    </source>
</reference>
<evidence type="ECO:0000313" key="1">
    <source>
        <dbReference type="EMBL" id="XFO66866.1"/>
    </source>
</evidence>
<sequence length="220" mass="25514">MEKIIEQVTAWEFLKKMPQEISGFTLINELMTCGSQYRIFTYNNQQARRSFTGLYDEATKDFLVRVVIGLTEYCDISFFTPDLATFEKVLTERMEKVLQQLAVFDPASVCTQITGKKVLEWPYTTKLPEQVAGFTLFITPEKPIKALNGSYVIIDYSDFATESNLTVNYNIFRDDFFSEIRLKRVPIMITTFDAKTLPDLEIRLNDHLIQTLENIRLKLS</sequence>
<evidence type="ECO:0000313" key="2">
    <source>
        <dbReference type="Proteomes" id="UP000216752"/>
    </source>
</evidence>